<dbReference type="Proteomes" id="UP000095280">
    <property type="component" value="Unplaced"/>
</dbReference>
<name>A0A1I8F7K4_9PLAT</name>
<accession>A0A1I8F7K4</accession>
<dbReference type="AlphaFoldDB" id="A0A1I8F7K4"/>
<organism evidence="1 2">
    <name type="scientific">Macrostomum lignano</name>
    <dbReference type="NCBI Taxonomy" id="282301"/>
    <lineage>
        <taxon>Eukaryota</taxon>
        <taxon>Metazoa</taxon>
        <taxon>Spiralia</taxon>
        <taxon>Lophotrochozoa</taxon>
        <taxon>Platyhelminthes</taxon>
        <taxon>Rhabditophora</taxon>
        <taxon>Macrostomorpha</taxon>
        <taxon>Macrostomida</taxon>
        <taxon>Macrostomidae</taxon>
        <taxon>Macrostomum</taxon>
    </lineage>
</organism>
<dbReference type="WBParaSite" id="maker-unitig_22979-snap-gene-0.1-mRNA-1">
    <property type="protein sequence ID" value="maker-unitig_22979-snap-gene-0.1-mRNA-1"/>
    <property type="gene ID" value="maker-unitig_22979-snap-gene-0.1"/>
</dbReference>
<reference evidence="2" key="1">
    <citation type="submission" date="2016-11" db="UniProtKB">
        <authorList>
            <consortium name="WormBaseParasite"/>
        </authorList>
    </citation>
    <scope>IDENTIFICATION</scope>
</reference>
<sequence>MIEDIFVQGGRTAPKRHCRASSWHWRLHSRAPSSTCSPTPARKIRNCLTQFLNSFNGKRVRWFLFSLEIAETRTA</sequence>
<protein>
    <submittedName>
        <fullName evidence="2">Uncharacterized protein</fullName>
    </submittedName>
</protein>
<proteinExistence type="predicted"/>
<evidence type="ECO:0000313" key="1">
    <source>
        <dbReference type="Proteomes" id="UP000095280"/>
    </source>
</evidence>
<evidence type="ECO:0000313" key="2">
    <source>
        <dbReference type="WBParaSite" id="maker-unitig_22979-snap-gene-0.1-mRNA-1"/>
    </source>
</evidence>
<keyword evidence="1" id="KW-1185">Reference proteome</keyword>